<dbReference type="AlphaFoldDB" id="A0A0A8XWE0"/>
<protein>
    <submittedName>
        <fullName evidence="1">Uncharacterized protein</fullName>
    </submittedName>
</protein>
<reference evidence="1" key="2">
    <citation type="journal article" date="2015" name="Data Brief">
        <title>Shoot transcriptome of the giant reed, Arundo donax.</title>
        <authorList>
            <person name="Barrero R.A."/>
            <person name="Guerrero F.D."/>
            <person name="Moolhuijzen P."/>
            <person name="Goolsby J.A."/>
            <person name="Tidwell J."/>
            <person name="Bellgard S.E."/>
            <person name="Bellgard M.I."/>
        </authorList>
    </citation>
    <scope>NUCLEOTIDE SEQUENCE</scope>
    <source>
        <tissue evidence="1">Shoot tissue taken approximately 20 cm above the soil surface</tissue>
    </source>
</reference>
<sequence length="59" mass="6520">MVMDANRCVQQKEGLALQLEHQEPRNAKCLLLILTVNVLVMLDGPALEGCSRSWIPVAC</sequence>
<proteinExistence type="predicted"/>
<evidence type="ECO:0000313" key="1">
    <source>
        <dbReference type="EMBL" id="JAD16022.1"/>
    </source>
</evidence>
<reference evidence="1" key="1">
    <citation type="submission" date="2014-09" db="EMBL/GenBank/DDBJ databases">
        <authorList>
            <person name="Magalhaes I.L.F."/>
            <person name="Oliveira U."/>
            <person name="Santos F.R."/>
            <person name="Vidigal T.H.D.A."/>
            <person name="Brescovit A.D."/>
            <person name="Santos A.J."/>
        </authorList>
    </citation>
    <scope>NUCLEOTIDE SEQUENCE</scope>
    <source>
        <tissue evidence="1">Shoot tissue taken approximately 20 cm above the soil surface</tissue>
    </source>
</reference>
<organism evidence="1">
    <name type="scientific">Arundo donax</name>
    <name type="common">Giant reed</name>
    <name type="synonym">Donax arundinaceus</name>
    <dbReference type="NCBI Taxonomy" id="35708"/>
    <lineage>
        <taxon>Eukaryota</taxon>
        <taxon>Viridiplantae</taxon>
        <taxon>Streptophyta</taxon>
        <taxon>Embryophyta</taxon>
        <taxon>Tracheophyta</taxon>
        <taxon>Spermatophyta</taxon>
        <taxon>Magnoliopsida</taxon>
        <taxon>Liliopsida</taxon>
        <taxon>Poales</taxon>
        <taxon>Poaceae</taxon>
        <taxon>PACMAD clade</taxon>
        <taxon>Arundinoideae</taxon>
        <taxon>Arundineae</taxon>
        <taxon>Arundo</taxon>
    </lineage>
</organism>
<name>A0A0A8XWE0_ARUDO</name>
<dbReference type="EMBL" id="GBRH01281873">
    <property type="protein sequence ID" value="JAD16022.1"/>
    <property type="molecule type" value="Transcribed_RNA"/>
</dbReference>
<accession>A0A0A8XWE0</accession>